<dbReference type="GO" id="GO:0005829">
    <property type="term" value="C:cytosol"/>
    <property type="evidence" value="ECO:0007669"/>
    <property type="project" value="TreeGrafter"/>
</dbReference>
<sequence>MALQSATPTTTTPAPHVVGNAFVHQYYHVLLTSPDLVHRFYQDSSILSRPDCDEVIASAINDKLLSYDFNRSEIESIDSQASYHDGVMIVVTGCLTGSDNSPRNFTQSFFLAPQDNGGFFVLNDIFRFLDQPNDSNQVLPNGTNEDEPTSPPSPAPAESNLVHENHVDGISPPPERVPNDHEEVVMNPSENGSSGVDDEVAVDTPVQKQSNELPVQEVATLATSVAQEDGNKKSYASVVKVMKGSMPQKAVSVPISKAKAPVKTL</sequence>
<dbReference type="FunFam" id="3.10.450.50:FF:000003">
    <property type="entry name" value="Nuclear transport factor 2 family protein"/>
    <property type="match status" value="1"/>
</dbReference>
<organism evidence="4 5">
    <name type="scientific">Iris pallida</name>
    <name type="common">Sweet iris</name>
    <dbReference type="NCBI Taxonomy" id="29817"/>
    <lineage>
        <taxon>Eukaryota</taxon>
        <taxon>Viridiplantae</taxon>
        <taxon>Streptophyta</taxon>
        <taxon>Embryophyta</taxon>
        <taxon>Tracheophyta</taxon>
        <taxon>Spermatophyta</taxon>
        <taxon>Magnoliopsida</taxon>
        <taxon>Liliopsida</taxon>
        <taxon>Asparagales</taxon>
        <taxon>Iridaceae</taxon>
        <taxon>Iridoideae</taxon>
        <taxon>Irideae</taxon>
        <taxon>Iris</taxon>
    </lineage>
</organism>
<keyword evidence="5" id="KW-1185">Reference proteome</keyword>
<evidence type="ECO:0000313" key="4">
    <source>
        <dbReference type="EMBL" id="KAJ6830792.1"/>
    </source>
</evidence>
<dbReference type="Pfam" id="PF02136">
    <property type="entry name" value="NTF2"/>
    <property type="match status" value="1"/>
</dbReference>
<dbReference type="GO" id="GO:0003729">
    <property type="term" value="F:mRNA binding"/>
    <property type="evidence" value="ECO:0007669"/>
    <property type="project" value="TreeGrafter"/>
</dbReference>
<dbReference type="EMBL" id="JANAVB010017197">
    <property type="protein sequence ID" value="KAJ6830792.1"/>
    <property type="molecule type" value="Genomic_DNA"/>
</dbReference>
<evidence type="ECO:0000259" key="3">
    <source>
        <dbReference type="PROSITE" id="PS50177"/>
    </source>
</evidence>
<dbReference type="PROSITE" id="PS50177">
    <property type="entry name" value="NTF2_DOMAIN"/>
    <property type="match status" value="1"/>
</dbReference>
<name>A0AAX6GQI0_IRIPA</name>
<accession>A0AAX6GQI0</accession>
<reference evidence="4" key="1">
    <citation type="journal article" date="2023" name="GigaByte">
        <title>Genome assembly of the bearded iris, Iris pallida Lam.</title>
        <authorList>
            <person name="Bruccoleri R.E."/>
            <person name="Oakeley E.J."/>
            <person name="Faust A.M.E."/>
            <person name="Altorfer M."/>
            <person name="Dessus-Babus S."/>
            <person name="Burckhardt D."/>
            <person name="Oertli M."/>
            <person name="Naumann U."/>
            <person name="Petersen F."/>
            <person name="Wong J."/>
        </authorList>
    </citation>
    <scope>NUCLEOTIDE SEQUENCE</scope>
    <source>
        <strain evidence="4">GSM-AAB239-AS_SAM_17_03QT</strain>
    </source>
</reference>
<dbReference type="GO" id="GO:1990904">
    <property type="term" value="C:ribonucleoprotein complex"/>
    <property type="evidence" value="ECO:0007669"/>
    <property type="project" value="TreeGrafter"/>
</dbReference>
<dbReference type="InterPro" id="IPR039539">
    <property type="entry name" value="Ras_GTPase_bind_prot"/>
</dbReference>
<feature type="compositionally biased region" description="Polar residues" evidence="2">
    <location>
        <begin position="133"/>
        <end position="143"/>
    </location>
</feature>
<dbReference type="PANTHER" id="PTHR10693">
    <property type="entry name" value="RAS GTPASE-ACTIVATING PROTEIN-BINDING PROTEIN"/>
    <property type="match status" value="1"/>
</dbReference>
<dbReference type="InterPro" id="IPR002075">
    <property type="entry name" value="NTF2_dom"/>
</dbReference>
<gene>
    <name evidence="4" type="ORF">M6B38_351445</name>
</gene>
<reference evidence="4" key="2">
    <citation type="submission" date="2023-04" db="EMBL/GenBank/DDBJ databases">
        <authorList>
            <person name="Bruccoleri R.E."/>
            <person name="Oakeley E.J."/>
            <person name="Faust A.-M."/>
            <person name="Dessus-Babus S."/>
            <person name="Altorfer M."/>
            <person name="Burckhardt D."/>
            <person name="Oertli M."/>
            <person name="Naumann U."/>
            <person name="Petersen F."/>
            <person name="Wong J."/>
        </authorList>
    </citation>
    <scope>NUCLEOTIDE SEQUENCE</scope>
    <source>
        <strain evidence="4">GSM-AAB239-AS_SAM_17_03QT</strain>
        <tissue evidence="4">Leaf</tissue>
    </source>
</reference>
<dbReference type="CDD" id="cd00780">
    <property type="entry name" value="NTF2"/>
    <property type="match status" value="1"/>
</dbReference>
<dbReference type="Proteomes" id="UP001140949">
    <property type="component" value="Unassembled WGS sequence"/>
</dbReference>
<dbReference type="AlphaFoldDB" id="A0AAX6GQI0"/>
<evidence type="ECO:0000256" key="1">
    <source>
        <dbReference type="ARBA" id="ARBA00022884"/>
    </source>
</evidence>
<evidence type="ECO:0000313" key="5">
    <source>
        <dbReference type="Proteomes" id="UP001140949"/>
    </source>
</evidence>
<dbReference type="SUPFAM" id="SSF54427">
    <property type="entry name" value="NTF2-like"/>
    <property type="match status" value="1"/>
</dbReference>
<feature type="region of interest" description="Disordered" evidence="2">
    <location>
        <begin position="133"/>
        <end position="177"/>
    </location>
</feature>
<dbReference type="Gene3D" id="3.10.450.50">
    <property type="match status" value="1"/>
</dbReference>
<feature type="domain" description="NTF2" evidence="3">
    <location>
        <begin position="18"/>
        <end position="128"/>
    </location>
</feature>
<dbReference type="InterPro" id="IPR018222">
    <property type="entry name" value="Nuclear_transport_factor_2_euk"/>
</dbReference>
<dbReference type="PANTHER" id="PTHR10693:SF75">
    <property type="entry name" value="NUCLEAR TRANSPORT FACTOR 2"/>
    <property type="match status" value="1"/>
</dbReference>
<keyword evidence="1" id="KW-0694">RNA-binding</keyword>
<dbReference type="InterPro" id="IPR032710">
    <property type="entry name" value="NTF2-like_dom_sf"/>
</dbReference>
<evidence type="ECO:0000256" key="2">
    <source>
        <dbReference type="SAM" id="MobiDB-lite"/>
    </source>
</evidence>
<comment type="caution">
    <text evidence="4">The sequence shown here is derived from an EMBL/GenBank/DDBJ whole genome shotgun (WGS) entry which is preliminary data.</text>
</comment>
<protein>
    <submittedName>
        <fullName evidence="4">G3BP-like protein</fullName>
    </submittedName>
</protein>
<proteinExistence type="predicted"/>